<keyword evidence="2" id="KW-1185">Reference proteome</keyword>
<sequence>MCGEVHQAKGLHELIDIYTAVLVEVHALGQVHDGLVPNFHFKMRAQEFPSLTELLKRDQTCKNGITVYFNCCSEHADVVHLYEFTRCSIKGTSPISRGI</sequence>
<gene>
    <name evidence="1" type="ORF">GOODEAATRI_011535</name>
</gene>
<comment type="caution">
    <text evidence="1">The sequence shown here is derived from an EMBL/GenBank/DDBJ whole genome shotgun (WGS) entry which is preliminary data.</text>
</comment>
<dbReference type="Proteomes" id="UP001476798">
    <property type="component" value="Unassembled WGS sequence"/>
</dbReference>
<reference evidence="1 2" key="1">
    <citation type="submission" date="2021-06" db="EMBL/GenBank/DDBJ databases">
        <authorList>
            <person name="Palmer J.M."/>
        </authorList>
    </citation>
    <scope>NUCLEOTIDE SEQUENCE [LARGE SCALE GENOMIC DNA]</scope>
    <source>
        <strain evidence="1 2">GA_2019</strain>
        <tissue evidence="1">Muscle</tissue>
    </source>
</reference>
<proteinExistence type="predicted"/>
<evidence type="ECO:0000313" key="2">
    <source>
        <dbReference type="Proteomes" id="UP001476798"/>
    </source>
</evidence>
<organism evidence="1 2">
    <name type="scientific">Goodea atripinnis</name>
    <dbReference type="NCBI Taxonomy" id="208336"/>
    <lineage>
        <taxon>Eukaryota</taxon>
        <taxon>Metazoa</taxon>
        <taxon>Chordata</taxon>
        <taxon>Craniata</taxon>
        <taxon>Vertebrata</taxon>
        <taxon>Euteleostomi</taxon>
        <taxon>Actinopterygii</taxon>
        <taxon>Neopterygii</taxon>
        <taxon>Teleostei</taxon>
        <taxon>Neoteleostei</taxon>
        <taxon>Acanthomorphata</taxon>
        <taxon>Ovalentaria</taxon>
        <taxon>Atherinomorphae</taxon>
        <taxon>Cyprinodontiformes</taxon>
        <taxon>Goodeidae</taxon>
        <taxon>Goodea</taxon>
    </lineage>
</organism>
<name>A0ABV0NTR5_9TELE</name>
<accession>A0ABV0NTR5</accession>
<dbReference type="EMBL" id="JAHRIO010050684">
    <property type="protein sequence ID" value="MEQ2174801.1"/>
    <property type="molecule type" value="Genomic_DNA"/>
</dbReference>
<protein>
    <submittedName>
        <fullName evidence="1">Uncharacterized protein</fullName>
    </submittedName>
</protein>
<evidence type="ECO:0000313" key="1">
    <source>
        <dbReference type="EMBL" id="MEQ2174801.1"/>
    </source>
</evidence>